<proteinExistence type="predicted"/>
<keyword evidence="1" id="KW-1133">Transmembrane helix</keyword>
<sequence length="149" mass="17369">MLSIVHGTTGALIASKIPNPFISLPLIIASHFLEDRIPHWDVSQGLTSRHKSKRAAFFQELFFDFPLSVLLVYLFFQVGRPFDWRPWIGWFVGLLPDFIEFPYIFLNRRGYLLKQFARFHSWSHQSTPNKFWGLLPQALVLLTILLLSP</sequence>
<name>A0A837IHY3_9BACT</name>
<protein>
    <submittedName>
        <fullName evidence="2">Uncharacterized protein</fullName>
    </submittedName>
</protein>
<gene>
    <name evidence="2" type="ORF">UX01_C0007G0005</name>
</gene>
<dbReference type="Proteomes" id="UP000034078">
    <property type="component" value="Unassembled WGS sequence"/>
</dbReference>
<comment type="caution">
    <text evidence="2">The sequence shown here is derived from an EMBL/GenBank/DDBJ whole genome shotgun (WGS) entry which is preliminary data.</text>
</comment>
<dbReference type="EMBL" id="LCKO01000007">
    <property type="protein sequence ID" value="KKU00026.1"/>
    <property type="molecule type" value="Genomic_DNA"/>
</dbReference>
<dbReference type="AlphaFoldDB" id="A0A837IHY3"/>
<keyword evidence="1" id="KW-0472">Membrane</keyword>
<evidence type="ECO:0000256" key="1">
    <source>
        <dbReference type="SAM" id="Phobius"/>
    </source>
</evidence>
<evidence type="ECO:0000313" key="2">
    <source>
        <dbReference type="EMBL" id="KKU00026.1"/>
    </source>
</evidence>
<accession>A0A837IHY3</accession>
<evidence type="ECO:0000313" key="3">
    <source>
        <dbReference type="Proteomes" id="UP000034078"/>
    </source>
</evidence>
<keyword evidence="1" id="KW-0812">Transmembrane</keyword>
<feature type="transmembrane region" description="Helical" evidence="1">
    <location>
        <begin position="56"/>
        <end position="76"/>
    </location>
</feature>
<organism evidence="2 3">
    <name type="scientific">Candidatus Collierbacteria bacterium GW2011_GWB2_45_17</name>
    <dbReference type="NCBI Taxonomy" id="1618388"/>
    <lineage>
        <taxon>Bacteria</taxon>
        <taxon>Candidatus Collieribacteriota</taxon>
    </lineage>
</organism>
<feature type="transmembrane region" description="Helical" evidence="1">
    <location>
        <begin position="88"/>
        <end position="106"/>
    </location>
</feature>
<reference evidence="2 3" key="1">
    <citation type="journal article" date="2015" name="Nature">
        <title>rRNA introns, odd ribosomes, and small enigmatic genomes across a large radiation of phyla.</title>
        <authorList>
            <person name="Brown C.T."/>
            <person name="Hug L.A."/>
            <person name="Thomas B.C."/>
            <person name="Sharon I."/>
            <person name="Castelle C.J."/>
            <person name="Singh A."/>
            <person name="Wilkins M.J."/>
            <person name="Williams K.H."/>
            <person name="Banfield J.F."/>
        </authorList>
    </citation>
    <scope>NUCLEOTIDE SEQUENCE [LARGE SCALE GENOMIC DNA]</scope>
</reference>